<feature type="domain" description="Ion transport" evidence="7">
    <location>
        <begin position="214"/>
        <end position="457"/>
    </location>
</feature>
<keyword evidence="9" id="KW-1185">Reference proteome</keyword>
<reference evidence="8 9" key="1">
    <citation type="submission" date="2024-02" db="EMBL/GenBank/DDBJ databases">
        <authorList>
            <person name="Chen Y."/>
            <person name="Shah S."/>
            <person name="Dougan E. K."/>
            <person name="Thang M."/>
            <person name="Chan C."/>
        </authorList>
    </citation>
    <scope>NUCLEOTIDE SEQUENCE [LARGE SCALE GENOMIC DNA]</scope>
</reference>
<protein>
    <recommendedName>
        <fullName evidence="7">Ion transport domain-containing protein</fullName>
    </recommendedName>
</protein>
<feature type="compositionally biased region" description="Low complexity" evidence="5">
    <location>
        <begin position="66"/>
        <end position="76"/>
    </location>
</feature>
<organism evidence="8 9">
    <name type="scientific">Durusdinium trenchii</name>
    <dbReference type="NCBI Taxonomy" id="1381693"/>
    <lineage>
        <taxon>Eukaryota</taxon>
        <taxon>Sar</taxon>
        <taxon>Alveolata</taxon>
        <taxon>Dinophyceae</taxon>
        <taxon>Suessiales</taxon>
        <taxon>Symbiodiniaceae</taxon>
        <taxon>Durusdinium</taxon>
    </lineage>
</organism>
<evidence type="ECO:0000256" key="6">
    <source>
        <dbReference type="SAM" id="Phobius"/>
    </source>
</evidence>
<gene>
    <name evidence="8" type="ORF">CCMP2556_LOCUS28180</name>
</gene>
<feature type="region of interest" description="Disordered" evidence="5">
    <location>
        <begin position="599"/>
        <end position="626"/>
    </location>
</feature>
<keyword evidence="3 6" id="KW-1133">Transmembrane helix</keyword>
<evidence type="ECO:0000259" key="7">
    <source>
        <dbReference type="Pfam" id="PF00520"/>
    </source>
</evidence>
<evidence type="ECO:0000313" key="9">
    <source>
        <dbReference type="Proteomes" id="UP001642484"/>
    </source>
</evidence>
<comment type="subcellular location">
    <subcellularLocation>
        <location evidence="1">Membrane</location>
        <topology evidence="1">Multi-pass membrane protein</topology>
    </subcellularLocation>
</comment>
<dbReference type="InterPro" id="IPR005821">
    <property type="entry name" value="Ion_trans_dom"/>
</dbReference>
<comment type="caution">
    <text evidence="8">The sequence shown here is derived from an EMBL/GenBank/DDBJ whole genome shotgun (WGS) entry which is preliminary data.</text>
</comment>
<dbReference type="Gene3D" id="1.20.120.350">
    <property type="entry name" value="Voltage-gated potassium channels. Chain C"/>
    <property type="match status" value="1"/>
</dbReference>
<sequence>MELEELLEILTEQQRELLQLADQQREVWAQNLDVAFQQILRRHAGSRRTTSLEEKLLRGSRNGPAQPSESQPSESSISTELFRAAEILTVKPTLQPRAPEEDEPPGQWHLEDVPMFPDTVNRGKESLAVRSDISPIDEGTKATSSIGTEEIHDSSLGLGKRDRGMSDQSGNMSVVMRASTSPNANNAFVNIVAQGTEFEGTRRCAGCLKVVSAYMDQVASVLVFLNAVVMLLDFEMSGRATGSLLGMNDGPYWTSQGLFRALGITFDVLFTVELALRIAIEGYGFVKDAANLFDSVLVTAGLAEHFLLLIIPEEPVGSQLMRALSSIRAVRMLRAFRFSQGLKLLLNACQSFITSLCWSMVLLGVVMVVASLIIGNLLQDYLRNEEVSLEDREKIWRFYGTAYRSWYTLYEITFAGNWPTMARPVLDKVNHGFVVFFVLYITIIVFALIRVITAVFLKDTLDAANNDAELRMAEGLRKKAEYVEKLEGIFQAIDDTGDGMITEERLTFILDNPKVKAYFQTLDVDVHEGAALFHILDDGDGECTLEEFIGGILRCKGPARAIDQVAMMADLRQLDKKLSKLIQGLHDAQIVVINESGEMPRPISKSASNSQHSSTSMEVTKTQSRRRASEAAQSFLYKTSMLPKLKHAGTASLGAEETFVM</sequence>
<feature type="transmembrane region" description="Helical" evidence="6">
    <location>
        <begin position="352"/>
        <end position="374"/>
    </location>
</feature>
<dbReference type="InterPro" id="IPR043203">
    <property type="entry name" value="VGCC_Ca_Na"/>
</dbReference>
<keyword evidence="2 6" id="KW-0812">Transmembrane</keyword>
<dbReference type="Gene3D" id="1.10.287.70">
    <property type="match status" value="1"/>
</dbReference>
<proteinExistence type="predicted"/>
<dbReference type="InterPro" id="IPR011992">
    <property type="entry name" value="EF-hand-dom_pair"/>
</dbReference>
<evidence type="ECO:0000256" key="4">
    <source>
        <dbReference type="ARBA" id="ARBA00023136"/>
    </source>
</evidence>
<dbReference type="SUPFAM" id="SSF47473">
    <property type="entry name" value="EF-hand"/>
    <property type="match status" value="1"/>
</dbReference>
<dbReference type="PANTHER" id="PTHR10037:SF62">
    <property type="entry name" value="SODIUM CHANNEL PROTEIN 60E"/>
    <property type="match status" value="1"/>
</dbReference>
<dbReference type="Pfam" id="PF00520">
    <property type="entry name" value="Ion_trans"/>
    <property type="match status" value="1"/>
</dbReference>
<evidence type="ECO:0000256" key="1">
    <source>
        <dbReference type="ARBA" id="ARBA00004141"/>
    </source>
</evidence>
<dbReference type="SUPFAM" id="SSF81324">
    <property type="entry name" value="Voltage-gated potassium channels"/>
    <property type="match status" value="1"/>
</dbReference>
<dbReference type="PANTHER" id="PTHR10037">
    <property type="entry name" value="VOLTAGE-GATED CATION CHANNEL CALCIUM AND SODIUM"/>
    <property type="match status" value="1"/>
</dbReference>
<accession>A0ABP0N0T7</accession>
<evidence type="ECO:0000256" key="3">
    <source>
        <dbReference type="ARBA" id="ARBA00022989"/>
    </source>
</evidence>
<feature type="transmembrane region" description="Helical" evidence="6">
    <location>
        <begin position="433"/>
        <end position="457"/>
    </location>
</feature>
<name>A0ABP0N0T7_9DINO</name>
<feature type="region of interest" description="Disordered" evidence="5">
    <location>
        <begin position="91"/>
        <end position="112"/>
    </location>
</feature>
<dbReference type="InterPro" id="IPR027359">
    <property type="entry name" value="Volt_channel_dom_sf"/>
</dbReference>
<dbReference type="Gene3D" id="1.10.238.10">
    <property type="entry name" value="EF-hand"/>
    <property type="match status" value="1"/>
</dbReference>
<evidence type="ECO:0000313" key="8">
    <source>
        <dbReference type="EMBL" id="CAK9057053.1"/>
    </source>
</evidence>
<dbReference type="Proteomes" id="UP001642484">
    <property type="component" value="Unassembled WGS sequence"/>
</dbReference>
<evidence type="ECO:0000256" key="2">
    <source>
        <dbReference type="ARBA" id="ARBA00022692"/>
    </source>
</evidence>
<feature type="region of interest" description="Disordered" evidence="5">
    <location>
        <begin position="47"/>
        <end position="78"/>
    </location>
</feature>
<feature type="compositionally biased region" description="Polar residues" evidence="5">
    <location>
        <begin position="605"/>
        <end position="622"/>
    </location>
</feature>
<keyword evidence="4 6" id="KW-0472">Membrane</keyword>
<dbReference type="EMBL" id="CAXAMN010021112">
    <property type="protein sequence ID" value="CAK9057053.1"/>
    <property type="molecule type" value="Genomic_DNA"/>
</dbReference>
<dbReference type="GO" id="GO:0034220">
    <property type="term" value="P:monoatomic ion transmembrane transport"/>
    <property type="evidence" value="ECO:0007669"/>
    <property type="project" value="UniProtKB-KW"/>
</dbReference>
<evidence type="ECO:0000256" key="5">
    <source>
        <dbReference type="SAM" id="MobiDB-lite"/>
    </source>
</evidence>